<proteinExistence type="predicted"/>
<dbReference type="AlphaFoldDB" id="A0A3S4J2M4"/>
<accession>A0A3S4J2M4</accession>
<protein>
    <recommendedName>
        <fullName evidence="3">ParB/Sulfiredoxin domain-containing protein</fullName>
    </recommendedName>
</protein>
<dbReference type="EMBL" id="LR134204">
    <property type="protein sequence ID" value="VEB87749.1"/>
    <property type="molecule type" value="Genomic_DNA"/>
</dbReference>
<sequence length="123" mass="14266">MKIDTIHISNLLLDLDNPRFPRIVESQREAINLMLEIQSDKIESLSRDIVEHGLDPSERLIVFKGDVSDDETSFIVAEGNRRITALKLLNEPELSDNDKVITRFKKILQSNPETTRRNRLCYF</sequence>
<reference evidence="1 2" key="1">
    <citation type="submission" date="2018-12" db="EMBL/GenBank/DDBJ databases">
        <authorList>
            <consortium name="Pathogen Informatics"/>
        </authorList>
    </citation>
    <scope>NUCLEOTIDE SEQUENCE [LARGE SCALE GENOMIC DNA]</scope>
    <source>
        <strain evidence="1 2">NCTC11075</strain>
    </source>
</reference>
<evidence type="ECO:0000313" key="1">
    <source>
        <dbReference type="EMBL" id="VEB87749.1"/>
    </source>
</evidence>
<evidence type="ECO:0000313" key="2">
    <source>
        <dbReference type="Proteomes" id="UP000270272"/>
    </source>
</evidence>
<organism evidence="1 2">
    <name type="scientific">Citrobacter koseri</name>
    <name type="common">Citrobacter diversus</name>
    <dbReference type="NCBI Taxonomy" id="545"/>
    <lineage>
        <taxon>Bacteria</taxon>
        <taxon>Pseudomonadati</taxon>
        <taxon>Pseudomonadota</taxon>
        <taxon>Gammaproteobacteria</taxon>
        <taxon>Enterobacterales</taxon>
        <taxon>Enterobacteriaceae</taxon>
        <taxon>Citrobacter</taxon>
    </lineage>
</organism>
<dbReference type="SUPFAM" id="SSF110849">
    <property type="entry name" value="ParB/Sulfiredoxin"/>
    <property type="match status" value="1"/>
</dbReference>
<evidence type="ECO:0008006" key="3">
    <source>
        <dbReference type="Google" id="ProtNLM"/>
    </source>
</evidence>
<dbReference type="Proteomes" id="UP000270272">
    <property type="component" value="Chromosome"/>
</dbReference>
<gene>
    <name evidence="1" type="ORF">NCTC11075_01590</name>
</gene>
<name>A0A3S4J2M4_CITKO</name>
<dbReference type="InterPro" id="IPR036086">
    <property type="entry name" value="ParB/Sulfiredoxin_sf"/>
</dbReference>